<dbReference type="Pfam" id="PF13532">
    <property type="entry name" value="2OG-FeII_Oxy_2"/>
    <property type="match status" value="1"/>
</dbReference>
<dbReference type="RefSeq" id="WP_248942470.1">
    <property type="nucleotide sequence ID" value="NZ_JAKIKS010000125.1"/>
</dbReference>
<reference evidence="2 3" key="1">
    <citation type="submission" date="2022-01" db="EMBL/GenBank/DDBJ databases">
        <title>Whole genome-based taxonomy of the Shewanellaceae.</title>
        <authorList>
            <person name="Martin-Rodriguez A.J."/>
        </authorList>
    </citation>
    <scope>NUCLEOTIDE SEQUENCE [LARGE SCALE GENOMIC DNA]</scope>
    <source>
        <strain evidence="2 3">DSM 17177</strain>
    </source>
</reference>
<proteinExistence type="predicted"/>
<dbReference type="InterPro" id="IPR005123">
    <property type="entry name" value="Oxoglu/Fe-dep_dioxygenase_dom"/>
</dbReference>
<organism evidence="2 3">
    <name type="scientific">Shewanella surugensis</name>
    <dbReference type="NCBI Taxonomy" id="212020"/>
    <lineage>
        <taxon>Bacteria</taxon>
        <taxon>Pseudomonadati</taxon>
        <taxon>Pseudomonadota</taxon>
        <taxon>Gammaproteobacteria</taxon>
        <taxon>Alteromonadales</taxon>
        <taxon>Shewanellaceae</taxon>
        <taxon>Shewanella</taxon>
    </lineage>
</organism>
<dbReference type="GO" id="GO:0051213">
    <property type="term" value="F:dioxygenase activity"/>
    <property type="evidence" value="ECO:0007669"/>
    <property type="project" value="UniProtKB-KW"/>
</dbReference>
<dbReference type="PANTHER" id="PTHR31573">
    <property type="entry name" value="ALPHA-KETOGLUTARATE-DEPENDENT DIOXYGENASE ALKB HOMOLOG 2"/>
    <property type="match status" value="1"/>
</dbReference>
<keyword evidence="2" id="KW-0223">Dioxygenase</keyword>
<keyword evidence="2" id="KW-0560">Oxidoreductase</keyword>
<dbReference type="PROSITE" id="PS51471">
    <property type="entry name" value="FE2OG_OXY"/>
    <property type="match status" value="1"/>
</dbReference>
<gene>
    <name evidence="2" type="ORF">L2764_21925</name>
</gene>
<dbReference type="EMBL" id="JAKIKS010000125">
    <property type="protein sequence ID" value="MCL1127062.1"/>
    <property type="molecule type" value="Genomic_DNA"/>
</dbReference>
<dbReference type="InterPro" id="IPR037151">
    <property type="entry name" value="AlkB-like_sf"/>
</dbReference>
<dbReference type="SUPFAM" id="SSF51197">
    <property type="entry name" value="Clavaminate synthase-like"/>
    <property type="match status" value="1"/>
</dbReference>
<name>A0ABT0LID0_9GAMM</name>
<evidence type="ECO:0000313" key="2">
    <source>
        <dbReference type="EMBL" id="MCL1127062.1"/>
    </source>
</evidence>
<comment type="caution">
    <text evidence="2">The sequence shown here is derived from an EMBL/GenBank/DDBJ whole genome shotgun (WGS) entry which is preliminary data.</text>
</comment>
<protein>
    <submittedName>
        <fullName evidence="2">Alpha-ketoglutarate-dependent dioxygenase AlkB</fullName>
    </submittedName>
</protein>
<accession>A0ABT0LID0</accession>
<feature type="domain" description="Fe2OG dioxygenase" evidence="1">
    <location>
        <begin position="106"/>
        <end position="203"/>
    </location>
</feature>
<keyword evidence="3" id="KW-1185">Reference proteome</keyword>
<dbReference type="Proteomes" id="UP001203423">
    <property type="component" value="Unassembled WGS sequence"/>
</dbReference>
<evidence type="ECO:0000259" key="1">
    <source>
        <dbReference type="PROSITE" id="PS51471"/>
    </source>
</evidence>
<dbReference type="InterPro" id="IPR032852">
    <property type="entry name" value="ALKBH2"/>
</dbReference>
<sequence>MKQQVLFNDREADVAHSPIIYPSMTLVENYLNLKQIETLILEAQHYSFDKPNITVYGKQYPIPRQQVWFGDEGCDYVFSSLYIKALPWPLYANKLRDKLQRDFGFNANGVLVNRYNDGVDSMGWHSDDEPEIQPRSDIVSVSLGASRDFFIRHKKTQQQHKIMLNSGDMLIMNWPMQDEWEHSLPKRKRVEAPRYNFTFRCVLPYFHGKHPRV</sequence>
<dbReference type="Gene3D" id="2.60.120.590">
    <property type="entry name" value="Alpha-ketoglutarate-dependent dioxygenase AlkB-like"/>
    <property type="match status" value="1"/>
</dbReference>
<evidence type="ECO:0000313" key="3">
    <source>
        <dbReference type="Proteomes" id="UP001203423"/>
    </source>
</evidence>
<dbReference type="PANTHER" id="PTHR31573:SF1">
    <property type="entry name" value="DNA OXIDATIVE DEMETHYLASE ALKBH2"/>
    <property type="match status" value="1"/>
</dbReference>
<dbReference type="InterPro" id="IPR027450">
    <property type="entry name" value="AlkB-like"/>
</dbReference>